<dbReference type="Gene3D" id="2.160.20.10">
    <property type="entry name" value="Single-stranded right-handed beta-helix, Pectin lyase-like"/>
    <property type="match status" value="1"/>
</dbReference>
<evidence type="ECO:0000313" key="2">
    <source>
        <dbReference type="Proteomes" id="UP000555103"/>
    </source>
</evidence>
<reference evidence="1 2" key="1">
    <citation type="submission" date="2020-08" db="EMBL/GenBank/DDBJ databases">
        <title>Genomic Encyclopedia of Type Strains, Phase IV (KMG-IV): sequencing the most valuable type-strain genomes for metagenomic binning, comparative biology and taxonomic classification.</title>
        <authorList>
            <person name="Goeker M."/>
        </authorList>
    </citation>
    <scope>NUCLEOTIDE SEQUENCE [LARGE SCALE GENOMIC DNA]</scope>
    <source>
        <strain evidence="1 2">DSM 104969</strain>
    </source>
</reference>
<dbReference type="AlphaFoldDB" id="A0A840CQR5"/>
<protein>
    <submittedName>
        <fullName evidence="1">Uncharacterized protein</fullName>
    </submittedName>
</protein>
<dbReference type="SUPFAM" id="SSF51126">
    <property type="entry name" value="Pectin lyase-like"/>
    <property type="match status" value="1"/>
</dbReference>
<name>A0A840CQR5_9BACT</name>
<organism evidence="1 2">
    <name type="scientific">Dysgonomonas hofstadii</name>
    <dbReference type="NCBI Taxonomy" id="637886"/>
    <lineage>
        <taxon>Bacteria</taxon>
        <taxon>Pseudomonadati</taxon>
        <taxon>Bacteroidota</taxon>
        <taxon>Bacteroidia</taxon>
        <taxon>Bacteroidales</taxon>
        <taxon>Dysgonomonadaceae</taxon>
        <taxon>Dysgonomonas</taxon>
    </lineage>
</organism>
<dbReference type="Proteomes" id="UP000555103">
    <property type="component" value="Unassembled WGS sequence"/>
</dbReference>
<evidence type="ECO:0000313" key="1">
    <source>
        <dbReference type="EMBL" id="MBB4034902.1"/>
    </source>
</evidence>
<comment type="caution">
    <text evidence="1">The sequence shown here is derived from an EMBL/GenBank/DDBJ whole genome shotgun (WGS) entry which is preliminary data.</text>
</comment>
<sequence length="870" mass="97366">MISLSDIKKIFVPKAFPTADQFWNTFSSFWHKSERLPIEQVYGLNAALNDKATKAELANATTNFKGYHTSLAKLQTEYPQTKNKKDWFAWVGSPYPGTVYKVFADGGAWTDTGEVPTQQEIDLAEYAKLNGNNGDKVVYVKNGLVKIETTQSAINLYEGVGFQNKAVNGNTGELYDYTGADVSKPMNVSGLNKIKMYATNYFDSRVYFFKDLGLTQYLGMSSNGESGTGLFQTKPIEYNIMSGSSYAVIYTRNVQVNGGSNFANLTFENAIDAKTLLKIGDDSAVLDSNEIFKIYHLNTDTDLDDVLNGTYFVKRSAIDYVDLVRADIFKNKYFDSNFELKESIWGDDKVDAVICELSTSKILISTYISPSTSKYVFLLDESKNVIKKIQYPRGALTNEVIDTENAKYIALNDNKGYPFLTKGWLNGNSYVRQYYNTNTLTQDKYDTGLNKIAYRTKTGNTWGDWLYTVYISSDGKDYVTPNDIALGSQIERINEAINRAVQTNRRVVIPRIDEIEKTNKWLIDSAIVLPSNITVELNNCHIQQSDLCRDNIFRTANVEVGKTTFETLENIHIKGIGTVILEGANNPRSTGDWNKQLTLNSSGGWVSYGSDAGKAGQNQHGGWLNNTFCFVHVDKFSISNVVVREPHAWGMIAAYCTSGIISDITIEGNGYRVINGVKQYIKNQGAFIAVQGCHDIEFNNFYGFNSDDIIEIGTLLWTAGSPEASQHPSGEQNNISPTGDVYKDTGDDTYNIVIRNIFAKAEAENMVYALIKFGSSNQQKQYNITVDNVFSTKPALITFDYYNTNGGKSIAHSFRNIGSNIRFWCRNANATIPTYSTFRDIWYIGTGEIFDTYILNGQGNVFENTRKISI</sequence>
<keyword evidence="2" id="KW-1185">Reference proteome</keyword>
<accession>A0A840CQR5</accession>
<dbReference type="RefSeq" id="WP_183305838.1">
    <property type="nucleotide sequence ID" value="NZ_JACIEP010000002.1"/>
</dbReference>
<proteinExistence type="predicted"/>
<dbReference type="InterPro" id="IPR012334">
    <property type="entry name" value="Pectin_lyas_fold"/>
</dbReference>
<dbReference type="InterPro" id="IPR011050">
    <property type="entry name" value="Pectin_lyase_fold/virulence"/>
</dbReference>
<dbReference type="EMBL" id="JACIEP010000002">
    <property type="protein sequence ID" value="MBB4034902.1"/>
    <property type="molecule type" value="Genomic_DNA"/>
</dbReference>
<gene>
    <name evidence="1" type="ORF">GGR21_000789</name>
</gene>